<keyword evidence="4 6" id="KW-1133">Transmembrane helix</keyword>
<evidence type="ECO:0000256" key="6">
    <source>
        <dbReference type="SAM" id="Phobius"/>
    </source>
</evidence>
<gene>
    <name evidence="8" type="ORF">H8792_011165</name>
</gene>
<keyword evidence="3" id="KW-0201">Cytochrome c-type biogenesis</keyword>
<dbReference type="Pfam" id="PF05140">
    <property type="entry name" value="ResB"/>
    <property type="match status" value="1"/>
</dbReference>
<evidence type="ECO:0000256" key="3">
    <source>
        <dbReference type="ARBA" id="ARBA00022748"/>
    </source>
</evidence>
<evidence type="ECO:0000256" key="4">
    <source>
        <dbReference type="ARBA" id="ARBA00022989"/>
    </source>
</evidence>
<evidence type="ECO:0000259" key="7">
    <source>
        <dbReference type="Pfam" id="PF05140"/>
    </source>
</evidence>
<feature type="transmembrane region" description="Helical" evidence="6">
    <location>
        <begin position="149"/>
        <end position="167"/>
    </location>
</feature>
<evidence type="ECO:0000313" key="8">
    <source>
        <dbReference type="EMBL" id="MBF6058903.1"/>
    </source>
</evidence>
<evidence type="ECO:0000256" key="5">
    <source>
        <dbReference type="ARBA" id="ARBA00023136"/>
    </source>
</evidence>
<dbReference type="Proteomes" id="UP001193680">
    <property type="component" value="Unassembled WGS sequence"/>
</dbReference>
<feature type="transmembrane region" description="Helical" evidence="6">
    <location>
        <begin position="579"/>
        <end position="597"/>
    </location>
</feature>
<dbReference type="InterPro" id="IPR023494">
    <property type="entry name" value="Cyt_c_bgen_Ccs1/CcsB/ResB"/>
</dbReference>
<dbReference type="PANTHER" id="PTHR31566">
    <property type="entry name" value="CYTOCHROME C BIOGENESIS PROTEIN CCS1, CHLOROPLASTIC"/>
    <property type="match status" value="1"/>
</dbReference>
<evidence type="ECO:0000313" key="9">
    <source>
        <dbReference type="Proteomes" id="UP001193680"/>
    </source>
</evidence>
<organism evidence="8 9">
    <name type="scientific">Thiomicrorhabdus heinhorstiae</name>
    <dbReference type="NCBI Taxonomy" id="2748010"/>
    <lineage>
        <taxon>Bacteria</taxon>
        <taxon>Pseudomonadati</taxon>
        <taxon>Pseudomonadota</taxon>
        <taxon>Gammaproteobacteria</taxon>
        <taxon>Thiotrichales</taxon>
        <taxon>Piscirickettsiaceae</taxon>
        <taxon>Thiomicrorhabdus</taxon>
    </lineage>
</organism>
<reference evidence="8 9" key="1">
    <citation type="submission" date="2020-06" db="EMBL/GenBank/DDBJ databases">
        <authorList>
            <person name="Scott K."/>
        </authorList>
    </citation>
    <scope>NUCLEOTIDE SEQUENCE [LARGE SCALE GENOMIC DNA]</scope>
    <source>
        <strain evidence="8 9">HH1</strain>
    </source>
</reference>
<keyword evidence="2 6" id="KW-0812">Transmembrane</keyword>
<sequence>MNLAVTLLVMLSIASVIGTVLQQNQTYQDYIIKFGPFWSQVFNSLGLFHVYGSAWFVIVLLFLLLSTSVCVTRNGPGFLKDMKQFSENLSLNAIKHQPNQQTITSNLDIEAHKQNSIALLKHHGYKTKLRQYEDGSLTVAAMKGSWNRLGYFFTHISIIIICVGALLDSNLLLKYRELTGHLKPETRSVSLDQVPPESWLGSDNLSFRGTVNIPEGQKSDVLFLPYENGYLVQKLPFTIENKNFRIEYYDTGMPKSFESDLVLTAPDLDKPIEKTISVNHPLYYKNYAIYQSSFGDGGTKLNLKVYPLLSPIVNPLTLDSAVNKTEPLKTPVGKFRVELNDFKMHNIVPASEEEHKATGRKMHNNGPTIIFKVRNEQGKAWEYENYMIPSKQDDRWFFMTGMRTSNAEPFRYLFIPADADRKKDRFFKFLALLNNPLESAKIFAEKFPKTDQMSEKTYQLQLKLLQQLLTLFRQKGFNGISDFVEKNVPEADRKKVSDYYFGQTSFALQTLYLTVLEQEGRIKSDNEDIPPFDKTWFEDALNVVSNLSQYGPPMYFSIESFKEIQATGVQITKSPGKDVVYFGSALLIIGVFFLFYVRQRRVWIHLRKTDKDATELTIASKDNRNLPETKQEMQGLLEQIKHFDNKK</sequence>
<reference evidence="8 9" key="2">
    <citation type="submission" date="2020-11" db="EMBL/GenBank/DDBJ databases">
        <title>Sulfur oxidizing isolate from Hospital Hole Sinkhole.</title>
        <authorList>
            <person name="Scott K.M."/>
        </authorList>
    </citation>
    <scope>NUCLEOTIDE SEQUENCE [LARGE SCALE GENOMIC DNA]</scope>
    <source>
        <strain evidence="8 9">HH1</strain>
    </source>
</reference>
<protein>
    <submittedName>
        <fullName evidence="8">Cytochrome c biogenesis protein ResB</fullName>
    </submittedName>
</protein>
<comment type="subcellular location">
    <subcellularLocation>
        <location evidence="1">Membrane</location>
        <topology evidence="1">Multi-pass membrane protein</topology>
    </subcellularLocation>
</comment>
<keyword evidence="9" id="KW-1185">Reference proteome</keyword>
<dbReference type="EMBL" id="JACBGI020000031">
    <property type="protein sequence ID" value="MBF6058903.1"/>
    <property type="molecule type" value="Genomic_DNA"/>
</dbReference>
<feature type="domain" description="ResB-like" evidence="7">
    <location>
        <begin position="1"/>
        <end position="633"/>
    </location>
</feature>
<evidence type="ECO:0000256" key="1">
    <source>
        <dbReference type="ARBA" id="ARBA00004141"/>
    </source>
</evidence>
<feature type="transmembrane region" description="Helical" evidence="6">
    <location>
        <begin position="46"/>
        <end position="65"/>
    </location>
</feature>
<proteinExistence type="predicted"/>
<dbReference type="InterPro" id="IPR007816">
    <property type="entry name" value="ResB-like_domain"/>
</dbReference>
<dbReference type="PANTHER" id="PTHR31566:SF0">
    <property type="entry name" value="CYTOCHROME C BIOGENESIS PROTEIN CCS1, CHLOROPLASTIC"/>
    <property type="match status" value="1"/>
</dbReference>
<name>A0ABS0BYM7_9GAMM</name>
<keyword evidence="5 6" id="KW-0472">Membrane</keyword>
<accession>A0ABS0BYM7</accession>
<evidence type="ECO:0000256" key="2">
    <source>
        <dbReference type="ARBA" id="ARBA00022692"/>
    </source>
</evidence>
<comment type="caution">
    <text evidence="8">The sequence shown here is derived from an EMBL/GenBank/DDBJ whole genome shotgun (WGS) entry which is preliminary data.</text>
</comment>